<protein>
    <submittedName>
        <fullName evidence="1">15448_t:CDS:1</fullName>
    </submittedName>
</protein>
<organism evidence="1 2">
    <name type="scientific">Acaulospora colombiana</name>
    <dbReference type="NCBI Taxonomy" id="27376"/>
    <lineage>
        <taxon>Eukaryota</taxon>
        <taxon>Fungi</taxon>
        <taxon>Fungi incertae sedis</taxon>
        <taxon>Mucoromycota</taxon>
        <taxon>Glomeromycotina</taxon>
        <taxon>Glomeromycetes</taxon>
        <taxon>Diversisporales</taxon>
        <taxon>Acaulosporaceae</taxon>
        <taxon>Acaulospora</taxon>
    </lineage>
</organism>
<evidence type="ECO:0000313" key="1">
    <source>
        <dbReference type="EMBL" id="CAG8649104.1"/>
    </source>
</evidence>
<gene>
    <name evidence="1" type="ORF">ACOLOM_LOCUS8191</name>
</gene>
<dbReference type="EMBL" id="CAJVPT010020567">
    <property type="protein sequence ID" value="CAG8649104.1"/>
    <property type="molecule type" value="Genomic_DNA"/>
</dbReference>
<name>A0ACA9NJK0_9GLOM</name>
<accession>A0ACA9NJK0</accession>
<keyword evidence="2" id="KW-1185">Reference proteome</keyword>
<sequence length="99" mass="10857">MEKIVGSKEIEFYSGVEAVAWSTPVRGKSTACKSTGPGGLVCISSYAPPFLVWRNVPLHVVRLRSGQYKSENAWYEEMNLRQSSQARVAVVPGPGIETE</sequence>
<comment type="caution">
    <text evidence="1">The sequence shown here is derived from an EMBL/GenBank/DDBJ whole genome shotgun (WGS) entry which is preliminary data.</text>
</comment>
<reference evidence="1" key="1">
    <citation type="submission" date="2021-06" db="EMBL/GenBank/DDBJ databases">
        <authorList>
            <person name="Kallberg Y."/>
            <person name="Tangrot J."/>
            <person name="Rosling A."/>
        </authorList>
    </citation>
    <scope>NUCLEOTIDE SEQUENCE</scope>
    <source>
        <strain evidence="1">CL356</strain>
    </source>
</reference>
<evidence type="ECO:0000313" key="2">
    <source>
        <dbReference type="Proteomes" id="UP000789525"/>
    </source>
</evidence>
<proteinExistence type="predicted"/>
<dbReference type="Proteomes" id="UP000789525">
    <property type="component" value="Unassembled WGS sequence"/>
</dbReference>